<dbReference type="AlphaFoldDB" id="A0A5E4X429"/>
<name>A0A5E4X429_9BURK</name>
<dbReference type="EMBL" id="CABPSH010000010">
    <property type="protein sequence ID" value="VVE31054.1"/>
    <property type="molecule type" value="Genomic_DNA"/>
</dbReference>
<dbReference type="Proteomes" id="UP000400981">
    <property type="component" value="Unassembled WGS sequence"/>
</dbReference>
<gene>
    <name evidence="3" type="ORF">PEP31012_03678</name>
</gene>
<evidence type="ECO:0000313" key="4">
    <source>
        <dbReference type="Proteomes" id="UP000400981"/>
    </source>
</evidence>
<organism evidence="3 4">
    <name type="scientific">Pandoraea eparura</name>
    <dbReference type="NCBI Taxonomy" id="2508291"/>
    <lineage>
        <taxon>Bacteria</taxon>
        <taxon>Pseudomonadati</taxon>
        <taxon>Pseudomonadota</taxon>
        <taxon>Betaproteobacteria</taxon>
        <taxon>Burkholderiales</taxon>
        <taxon>Burkholderiaceae</taxon>
        <taxon>Pandoraea</taxon>
    </lineage>
</organism>
<protein>
    <recommendedName>
        <fullName evidence="2">CCHC-type domain-containing protein</fullName>
    </recommendedName>
</protein>
<feature type="domain" description="CCHC-type" evidence="2">
    <location>
        <begin position="6"/>
        <end position="19"/>
    </location>
</feature>
<dbReference type="GO" id="GO:0003676">
    <property type="term" value="F:nucleic acid binding"/>
    <property type="evidence" value="ECO:0007669"/>
    <property type="project" value="InterPro"/>
</dbReference>
<reference evidence="3 4" key="1">
    <citation type="submission" date="2019-08" db="EMBL/GenBank/DDBJ databases">
        <authorList>
            <person name="Peeters C."/>
        </authorList>
    </citation>
    <scope>NUCLEOTIDE SEQUENCE [LARGE SCALE GENOMIC DNA]</scope>
    <source>
        <strain evidence="3 4">LMG 31012</strain>
    </source>
</reference>
<dbReference type="InterPro" id="IPR001878">
    <property type="entry name" value="Znf_CCHC"/>
</dbReference>
<dbReference type="RefSeq" id="WP_150590738.1">
    <property type="nucleotide sequence ID" value="NZ_CABPSH010000010.1"/>
</dbReference>
<accession>A0A5E4X429</accession>
<dbReference type="SUPFAM" id="SSF57756">
    <property type="entry name" value="Retrovirus zinc finger-like domains"/>
    <property type="match status" value="1"/>
</dbReference>
<evidence type="ECO:0000259" key="2">
    <source>
        <dbReference type="PROSITE" id="PS50158"/>
    </source>
</evidence>
<keyword evidence="1" id="KW-0812">Transmembrane</keyword>
<evidence type="ECO:0000313" key="3">
    <source>
        <dbReference type="EMBL" id="VVE31054.1"/>
    </source>
</evidence>
<proteinExistence type="predicted"/>
<dbReference type="GO" id="GO:0008270">
    <property type="term" value="F:zinc ion binding"/>
    <property type="evidence" value="ECO:0007669"/>
    <property type="project" value="InterPro"/>
</dbReference>
<dbReference type="PROSITE" id="PS50158">
    <property type="entry name" value="ZF_CCHC"/>
    <property type="match status" value="1"/>
</dbReference>
<keyword evidence="1" id="KW-1133">Transmembrane helix</keyword>
<keyword evidence="4" id="KW-1185">Reference proteome</keyword>
<dbReference type="OrthoDB" id="8944650at2"/>
<evidence type="ECO:0000256" key="1">
    <source>
        <dbReference type="SAM" id="Phobius"/>
    </source>
</evidence>
<keyword evidence="1" id="KW-0472">Membrane</keyword>
<feature type="transmembrane region" description="Helical" evidence="1">
    <location>
        <begin position="41"/>
        <end position="63"/>
    </location>
</feature>
<sequence>MTPDYCVRCGRQGHTADECSLRHHRPAPTLMERIDRFAARFPGVAALIFIAVIALGAGIVGSFDADDSLRTAQHVVYRSI</sequence>
<dbReference type="InterPro" id="IPR036875">
    <property type="entry name" value="Znf_CCHC_sf"/>
</dbReference>